<evidence type="ECO:0000313" key="3">
    <source>
        <dbReference type="Proteomes" id="UP000243096"/>
    </source>
</evidence>
<accession>A0A2P5K913</accession>
<dbReference type="AlphaFoldDB" id="A0A2P5K913"/>
<protein>
    <submittedName>
        <fullName evidence="2">Uncharacterized protein</fullName>
    </submittedName>
</protein>
<dbReference type="Proteomes" id="UP000243096">
    <property type="component" value="Unassembled WGS sequence"/>
</dbReference>
<name>A0A2P5K913_9BURK</name>
<evidence type="ECO:0000256" key="1">
    <source>
        <dbReference type="SAM" id="MobiDB-lite"/>
    </source>
</evidence>
<reference evidence="2 3" key="1">
    <citation type="submission" date="2018-01" db="EMBL/GenBank/DDBJ databases">
        <title>Genomic Encyclopedia of Type Strains, Phase III (KMG-III): the genomes of soil and plant-associated and newly described type strains.</title>
        <authorList>
            <person name="Whitman W."/>
        </authorList>
    </citation>
    <scope>NUCLEOTIDE SEQUENCE [LARGE SCALE GENOMIC DNA]</scope>
    <source>
        <strain evidence="2 3">HKI456</strain>
    </source>
</reference>
<dbReference type="EMBL" id="PRDW01000009">
    <property type="protein sequence ID" value="PPB83197.1"/>
    <property type="molecule type" value="Genomic_DNA"/>
</dbReference>
<keyword evidence="3" id="KW-1185">Reference proteome</keyword>
<gene>
    <name evidence="2" type="ORF">B0O95_10922</name>
</gene>
<organism evidence="2 3">
    <name type="scientific">Mycetohabitans endofungorum</name>
    <dbReference type="NCBI Taxonomy" id="417203"/>
    <lineage>
        <taxon>Bacteria</taxon>
        <taxon>Pseudomonadati</taxon>
        <taxon>Pseudomonadota</taxon>
        <taxon>Betaproteobacteria</taxon>
        <taxon>Burkholderiales</taxon>
        <taxon>Burkholderiaceae</taxon>
        <taxon>Mycetohabitans</taxon>
    </lineage>
</organism>
<evidence type="ECO:0000313" key="2">
    <source>
        <dbReference type="EMBL" id="PPB83197.1"/>
    </source>
</evidence>
<proteinExistence type="predicted"/>
<sequence>MQLTTQWLIQKRIVSCGLRLSINTLSAVYWCAGRGRSAPMLSGASRTCPPTANEARARSISARDRRPWTL</sequence>
<feature type="compositionally biased region" description="Basic and acidic residues" evidence="1">
    <location>
        <begin position="55"/>
        <end position="70"/>
    </location>
</feature>
<comment type="caution">
    <text evidence="2">The sequence shown here is derived from an EMBL/GenBank/DDBJ whole genome shotgun (WGS) entry which is preliminary data.</text>
</comment>
<feature type="region of interest" description="Disordered" evidence="1">
    <location>
        <begin position="40"/>
        <end position="70"/>
    </location>
</feature>